<sequence>MTAFNTSFEFAHTQDQLDILHPFRERFLFPQHNGVNTVYFCGNSLGLQSSGVKFLMDAELEDWGKYGVEGHFQARSPWFSYHQQFSGPLSRIVGAQPDEVVAMNTLTVNLHLLMMSFYRPQNGRYKIIMEAGAFPSDQYAIDTQARMYGFDPNDAIIEISPREGAHIIEEEDIISAIEAAGTELALVLFGGVNYYTGQLFDMQAITAAAHKAGAYCGFDLAHAVGNVPLSLHDWDVDFACWCSYKYLNSGPGAVAGAFVHERHGNNPETFRLAGWWGNEEKTRFQMKKGFMPAKGAASWQMSNAPVFNMVAHRASLDLFDKATIAALREKSIRLTAYMEFLLREIQHLSFTIITPPDPARRGAQLSLLFDERGREVFEALTENGVIADWREPNVIRIAPVPMYNNFEDCYRFYKILESIQ</sequence>
<evidence type="ECO:0000256" key="1">
    <source>
        <dbReference type="ARBA" id="ARBA00022642"/>
    </source>
</evidence>
<keyword evidence="2 4" id="KW-0378">Hydrolase</keyword>
<organism evidence="7 8">
    <name type="scientific">Rurimicrobium arvi</name>
    <dbReference type="NCBI Taxonomy" id="2049916"/>
    <lineage>
        <taxon>Bacteria</taxon>
        <taxon>Pseudomonadati</taxon>
        <taxon>Bacteroidota</taxon>
        <taxon>Chitinophagia</taxon>
        <taxon>Chitinophagales</taxon>
        <taxon>Chitinophagaceae</taxon>
        <taxon>Rurimicrobium</taxon>
    </lineage>
</organism>
<dbReference type="InterPro" id="IPR015424">
    <property type="entry name" value="PyrdxlP-dep_Trfase"/>
</dbReference>
<evidence type="ECO:0000256" key="4">
    <source>
        <dbReference type="HAMAP-Rule" id="MF_01970"/>
    </source>
</evidence>
<proteinExistence type="inferred from homology"/>
<feature type="modified residue" description="N6-(pyridoxal phosphate)lysine" evidence="4">
    <location>
        <position position="245"/>
    </location>
</feature>
<comment type="catalytic activity">
    <reaction evidence="6">
        <text>3-hydroxy-L-kynurenine + H2O = 3-hydroxyanthranilate + L-alanine + H(+)</text>
        <dbReference type="Rhea" id="RHEA:25143"/>
        <dbReference type="ChEBI" id="CHEBI:15377"/>
        <dbReference type="ChEBI" id="CHEBI:15378"/>
        <dbReference type="ChEBI" id="CHEBI:36559"/>
        <dbReference type="ChEBI" id="CHEBI:57972"/>
        <dbReference type="ChEBI" id="CHEBI:58125"/>
        <dbReference type="EC" id="3.7.1.3"/>
    </reaction>
</comment>
<evidence type="ECO:0000256" key="2">
    <source>
        <dbReference type="ARBA" id="ARBA00022801"/>
    </source>
</evidence>
<dbReference type="InterPro" id="IPR015421">
    <property type="entry name" value="PyrdxlP-dep_Trfase_major"/>
</dbReference>
<dbReference type="Gene3D" id="3.40.640.10">
    <property type="entry name" value="Type I PLP-dependent aspartate aminotransferase-like (Major domain)"/>
    <property type="match status" value="1"/>
</dbReference>
<feature type="binding site" evidence="4">
    <location>
        <position position="303"/>
    </location>
    <ligand>
        <name>pyridoxal 5'-phosphate</name>
        <dbReference type="ChEBI" id="CHEBI:597326"/>
    </ligand>
</feature>
<dbReference type="PANTHER" id="PTHR14084:SF0">
    <property type="entry name" value="KYNURENINASE"/>
    <property type="match status" value="1"/>
</dbReference>
<dbReference type="RefSeq" id="WP_344822022.1">
    <property type="nucleotide sequence ID" value="NZ_BAABEZ010000002.1"/>
</dbReference>
<dbReference type="HAMAP" id="MF_01970">
    <property type="entry name" value="Kynureninase"/>
    <property type="match status" value="1"/>
</dbReference>
<feature type="binding site" evidence="4">
    <location>
        <position position="219"/>
    </location>
    <ligand>
        <name>pyridoxal 5'-phosphate</name>
        <dbReference type="ChEBI" id="CHEBI:597326"/>
    </ligand>
</feature>
<comment type="pathway">
    <text evidence="4 6">Cofactor biosynthesis; NAD(+) biosynthesis; quinolinate from L-kynurenine: step 2/3.</text>
</comment>
<keyword evidence="8" id="KW-1185">Reference proteome</keyword>
<accession>A0ABP8MEH3</accession>
<comment type="caution">
    <text evidence="4">Lacks conserved residue(s) required for the propagation of feature annotation.</text>
</comment>
<dbReference type="Pfam" id="PF22580">
    <property type="entry name" value="KYNU_C"/>
    <property type="match status" value="1"/>
</dbReference>
<keyword evidence="3 4" id="KW-0663">Pyridoxal phosphate</keyword>
<evidence type="ECO:0000256" key="5">
    <source>
        <dbReference type="NCBIfam" id="TIGR01814"/>
    </source>
</evidence>
<dbReference type="PIRSF" id="PIRSF038800">
    <property type="entry name" value="KYNU"/>
    <property type="match status" value="1"/>
</dbReference>
<comment type="subunit">
    <text evidence="4 6">Homodimer.</text>
</comment>
<comment type="caution">
    <text evidence="7">The sequence shown here is derived from an EMBL/GenBank/DDBJ whole genome shotgun (WGS) entry which is preliminary data.</text>
</comment>
<protein>
    <recommendedName>
        <fullName evidence="4 5">Kynureninase</fullName>
        <ecNumber evidence="4 5">3.7.1.3</ecNumber>
    </recommendedName>
    <alternativeName>
        <fullName evidence="4">L-kynurenine hydrolase</fullName>
    </alternativeName>
</protein>
<comment type="function">
    <text evidence="4 6">Catalyzes the cleavage of L-kynurenine (L-Kyn) and L-3-hydroxykynurenine (L-3OHKyn) into anthranilic acid (AA) and 3-hydroxyanthranilic acid (3-OHAA), respectively.</text>
</comment>
<feature type="binding site" evidence="4">
    <location>
        <position position="222"/>
    </location>
    <ligand>
        <name>pyridoxal 5'-phosphate</name>
        <dbReference type="ChEBI" id="CHEBI:597326"/>
    </ligand>
</feature>
<dbReference type="Gene3D" id="3.90.1150.10">
    <property type="entry name" value="Aspartate Aminotransferase, domain 1"/>
    <property type="match status" value="1"/>
</dbReference>
<dbReference type="InterPro" id="IPR015422">
    <property type="entry name" value="PyrdxlP-dep_Trfase_small"/>
</dbReference>
<feature type="binding site" evidence="4">
    <location>
        <position position="107"/>
    </location>
    <ligand>
        <name>pyridoxal 5'-phosphate</name>
        <dbReference type="ChEBI" id="CHEBI:597326"/>
    </ligand>
</feature>
<feature type="binding site" evidence="4">
    <location>
        <begin position="134"/>
        <end position="137"/>
    </location>
    <ligand>
        <name>pyridoxal 5'-phosphate</name>
        <dbReference type="ChEBI" id="CHEBI:597326"/>
    </ligand>
</feature>
<comment type="cofactor">
    <cofactor evidence="4 6">
        <name>pyridoxal 5'-phosphate</name>
        <dbReference type="ChEBI" id="CHEBI:597326"/>
    </cofactor>
</comment>
<reference evidence="8" key="1">
    <citation type="journal article" date="2019" name="Int. J. Syst. Evol. Microbiol.">
        <title>The Global Catalogue of Microorganisms (GCM) 10K type strain sequencing project: providing services to taxonomists for standard genome sequencing and annotation.</title>
        <authorList>
            <consortium name="The Broad Institute Genomics Platform"/>
            <consortium name="The Broad Institute Genome Sequencing Center for Infectious Disease"/>
            <person name="Wu L."/>
            <person name="Ma J."/>
        </authorList>
    </citation>
    <scope>NUCLEOTIDE SEQUENCE [LARGE SCALE GENOMIC DNA]</scope>
    <source>
        <strain evidence="8">JCM 31921</strain>
    </source>
</reference>
<evidence type="ECO:0000313" key="8">
    <source>
        <dbReference type="Proteomes" id="UP001501410"/>
    </source>
</evidence>
<dbReference type="PANTHER" id="PTHR14084">
    <property type="entry name" value="KYNURENINASE"/>
    <property type="match status" value="1"/>
</dbReference>
<feature type="binding site" evidence="4">
    <location>
        <position position="275"/>
    </location>
    <ligand>
        <name>pyridoxal 5'-phosphate</name>
        <dbReference type="ChEBI" id="CHEBI:597326"/>
    </ligand>
</feature>
<dbReference type="NCBIfam" id="TIGR01814">
    <property type="entry name" value="kynureninase"/>
    <property type="match status" value="1"/>
</dbReference>
<dbReference type="EC" id="3.7.1.3" evidence="4 5"/>
<dbReference type="Proteomes" id="UP001501410">
    <property type="component" value="Unassembled WGS sequence"/>
</dbReference>
<comment type="pathway">
    <text evidence="4 6">Amino-acid degradation; L-kynurenine degradation; L-alanine and anthranilate from L-kynurenine: step 1/1.</text>
</comment>
<dbReference type="EMBL" id="BAABEZ010000002">
    <property type="protein sequence ID" value="GAA4449340.1"/>
    <property type="molecule type" value="Genomic_DNA"/>
</dbReference>
<comment type="similarity">
    <text evidence="4 6">Belongs to the kynureninase family.</text>
</comment>
<dbReference type="SUPFAM" id="SSF53383">
    <property type="entry name" value="PLP-dependent transferases"/>
    <property type="match status" value="1"/>
</dbReference>
<name>A0ABP8MEH3_9BACT</name>
<dbReference type="InterPro" id="IPR010111">
    <property type="entry name" value="Kynureninase"/>
</dbReference>
<evidence type="ECO:0000256" key="3">
    <source>
        <dbReference type="ARBA" id="ARBA00022898"/>
    </source>
</evidence>
<gene>
    <name evidence="4 7" type="primary">kynU</name>
    <name evidence="7" type="ORF">GCM10023092_03260</name>
</gene>
<feature type="binding site" evidence="4">
    <location>
        <position position="244"/>
    </location>
    <ligand>
        <name>pyridoxal 5'-phosphate</name>
        <dbReference type="ChEBI" id="CHEBI:597326"/>
    </ligand>
</feature>
<evidence type="ECO:0000256" key="6">
    <source>
        <dbReference type="PIRNR" id="PIRNR038800"/>
    </source>
</evidence>
<feature type="binding site" evidence="4">
    <location>
        <position position="106"/>
    </location>
    <ligand>
        <name>pyridoxal 5'-phosphate</name>
        <dbReference type="ChEBI" id="CHEBI:597326"/>
    </ligand>
</feature>
<comment type="catalytic activity">
    <reaction evidence="4 6">
        <text>L-kynurenine + H2O = anthranilate + L-alanine + H(+)</text>
        <dbReference type="Rhea" id="RHEA:16813"/>
        <dbReference type="ChEBI" id="CHEBI:15377"/>
        <dbReference type="ChEBI" id="CHEBI:15378"/>
        <dbReference type="ChEBI" id="CHEBI:16567"/>
        <dbReference type="ChEBI" id="CHEBI:57959"/>
        <dbReference type="ChEBI" id="CHEBI:57972"/>
        <dbReference type="EC" id="3.7.1.3"/>
    </reaction>
</comment>
<keyword evidence="1 4" id="KW-0662">Pyridine nucleotide biosynthesis</keyword>
<evidence type="ECO:0000313" key="7">
    <source>
        <dbReference type="EMBL" id="GAA4449340.1"/>
    </source>
</evidence>